<dbReference type="InterPro" id="IPR051095">
    <property type="entry name" value="Dros_DevTransReg"/>
</dbReference>
<dbReference type="OMA" id="PRNCINT"/>
<evidence type="ECO:0000256" key="4">
    <source>
        <dbReference type="ARBA" id="ARBA00022737"/>
    </source>
</evidence>
<feature type="domain" description="BTB" evidence="7">
    <location>
        <begin position="97"/>
        <end position="162"/>
    </location>
</feature>
<keyword evidence="5" id="KW-0539">Nucleus</keyword>
<dbReference type="GO" id="GO:0061061">
    <property type="term" value="P:muscle structure development"/>
    <property type="evidence" value="ECO:0007669"/>
    <property type="project" value="UniProtKB-ARBA"/>
</dbReference>
<accession>A0A336MLZ7</accession>
<feature type="region of interest" description="Disordered" evidence="6">
    <location>
        <begin position="190"/>
        <end position="346"/>
    </location>
</feature>
<proteinExistence type="predicted"/>
<protein>
    <submittedName>
        <fullName evidence="8">CSON001793 protein</fullName>
    </submittedName>
</protein>
<dbReference type="GO" id="GO:0048813">
    <property type="term" value="P:dendrite morphogenesis"/>
    <property type="evidence" value="ECO:0007669"/>
    <property type="project" value="UniProtKB-ARBA"/>
</dbReference>
<dbReference type="GO" id="GO:0007423">
    <property type="term" value="P:sensory organ development"/>
    <property type="evidence" value="ECO:0007669"/>
    <property type="project" value="UniProtKB-ARBA"/>
</dbReference>
<evidence type="ECO:0000256" key="1">
    <source>
        <dbReference type="ARBA" id="ARBA00004123"/>
    </source>
</evidence>
<keyword evidence="3" id="KW-0479">Metal-binding</keyword>
<name>A0A336MLZ7_CULSO</name>
<dbReference type="PROSITE" id="PS50097">
    <property type="entry name" value="BTB"/>
    <property type="match status" value="1"/>
</dbReference>
<keyword evidence="2" id="KW-0217">Developmental protein</keyword>
<feature type="compositionally biased region" description="Polar residues" evidence="6">
    <location>
        <begin position="206"/>
        <end position="226"/>
    </location>
</feature>
<dbReference type="GO" id="GO:0006357">
    <property type="term" value="P:regulation of transcription by RNA polymerase II"/>
    <property type="evidence" value="ECO:0007669"/>
    <property type="project" value="UniProtKB-ARBA"/>
</dbReference>
<dbReference type="GO" id="GO:0005634">
    <property type="term" value="C:nucleus"/>
    <property type="evidence" value="ECO:0007669"/>
    <property type="project" value="UniProtKB-SubCell"/>
</dbReference>
<evidence type="ECO:0000256" key="3">
    <source>
        <dbReference type="ARBA" id="ARBA00022723"/>
    </source>
</evidence>
<feature type="region of interest" description="Disordered" evidence="6">
    <location>
        <begin position="1"/>
        <end position="50"/>
    </location>
</feature>
<feature type="compositionally biased region" description="Low complexity" evidence="6">
    <location>
        <begin position="18"/>
        <end position="37"/>
    </location>
</feature>
<dbReference type="EMBL" id="UFQT01001288">
    <property type="protein sequence ID" value="SSX29853.1"/>
    <property type="molecule type" value="Genomic_DNA"/>
</dbReference>
<reference evidence="8" key="1">
    <citation type="submission" date="2018-07" db="EMBL/GenBank/DDBJ databases">
        <authorList>
            <person name="Quirk P.G."/>
            <person name="Krulwich T.A."/>
        </authorList>
    </citation>
    <scope>NUCLEOTIDE SEQUENCE</scope>
</reference>
<keyword evidence="4" id="KW-0677">Repeat</keyword>
<gene>
    <name evidence="8" type="primary">CSON001793</name>
</gene>
<dbReference type="FunFam" id="3.30.710.10:FF:000118">
    <property type="entry name" value="Abrupt, isoform B"/>
    <property type="match status" value="1"/>
</dbReference>
<dbReference type="PANTHER" id="PTHR23110">
    <property type="entry name" value="BTB DOMAIN TRANSCRIPTION FACTOR"/>
    <property type="match status" value="1"/>
</dbReference>
<dbReference type="InterPro" id="IPR000210">
    <property type="entry name" value="BTB/POZ_dom"/>
</dbReference>
<organism evidence="8">
    <name type="scientific">Culicoides sonorensis</name>
    <name type="common">Biting midge</name>
    <dbReference type="NCBI Taxonomy" id="179676"/>
    <lineage>
        <taxon>Eukaryota</taxon>
        <taxon>Metazoa</taxon>
        <taxon>Ecdysozoa</taxon>
        <taxon>Arthropoda</taxon>
        <taxon>Hexapoda</taxon>
        <taxon>Insecta</taxon>
        <taxon>Pterygota</taxon>
        <taxon>Neoptera</taxon>
        <taxon>Endopterygota</taxon>
        <taxon>Diptera</taxon>
        <taxon>Nematocera</taxon>
        <taxon>Chironomoidea</taxon>
        <taxon>Ceratopogonidae</taxon>
        <taxon>Ceratopogoninae</taxon>
        <taxon>Culicoides</taxon>
        <taxon>Monoculicoides</taxon>
    </lineage>
</organism>
<comment type="subcellular location">
    <subcellularLocation>
        <location evidence="1">Nucleus</location>
    </subcellularLocation>
</comment>
<dbReference type="GO" id="GO:0046872">
    <property type="term" value="F:metal ion binding"/>
    <property type="evidence" value="ECO:0007669"/>
    <property type="project" value="UniProtKB-KW"/>
</dbReference>
<dbReference type="PANTHER" id="PTHR23110:SF98">
    <property type="entry name" value="PRE-LOLA-G, ISOFORM C-RELATED"/>
    <property type="match status" value="1"/>
</dbReference>
<evidence type="ECO:0000313" key="8">
    <source>
        <dbReference type="EMBL" id="SSX29853.1"/>
    </source>
</evidence>
<dbReference type="SMART" id="SM00225">
    <property type="entry name" value="BTB"/>
    <property type="match status" value="1"/>
</dbReference>
<sequence length="387" mass="43098">MNETATTTTAVQPLQLDNSSSSSNNNNNNNIHHSVSNFLNNHHQDRERREQSNIINKMERTVASPAPSEQQYALKWNDFQASILSSFRHLRDEEDFVDVTLACDQRSFTAHKVVLSACSPYFRKLLKANPCEHPIVILRDIRAEDVESLLRFMYNGEVHIGQEQLPDFLKTAQLLQVRGLADVANPARLSSTTLHPTGTPVPVTQDLKQSSNSMSNWDMQDDNSTSNPPPQKRTKSSELFKKQHGFSPERLLPAINPPLQQHALTRERRSKSDLENRDRDKERDRSLEFKDSLLGQALEGGPTLIVPSQAQSTGDDSNASDDAGSDRDDDQMDGLNGSMDPRTSSFPGFLGLQGIPGLLPGPSGIHGDNFGKFNLILLSLSIIFIYV</sequence>
<dbReference type="SUPFAM" id="SSF54695">
    <property type="entry name" value="POZ domain"/>
    <property type="match status" value="1"/>
</dbReference>
<dbReference type="InterPro" id="IPR011333">
    <property type="entry name" value="SKP1/BTB/POZ_sf"/>
</dbReference>
<feature type="compositionally biased region" description="Basic and acidic residues" evidence="6">
    <location>
        <begin position="264"/>
        <end position="291"/>
    </location>
</feature>
<dbReference type="Gene3D" id="3.30.710.10">
    <property type="entry name" value="Potassium Channel Kv1.1, Chain A"/>
    <property type="match status" value="1"/>
</dbReference>
<dbReference type="GO" id="GO:0030707">
    <property type="term" value="P:follicle cell of egg chamber development"/>
    <property type="evidence" value="ECO:0007669"/>
    <property type="project" value="UniProtKB-ARBA"/>
</dbReference>
<dbReference type="VEuPathDB" id="VectorBase:CSON001793"/>
<evidence type="ECO:0000256" key="6">
    <source>
        <dbReference type="SAM" id="MobiDB-lite"/>
    </source>
</evidence>
<evidence type="ECO:0000259" key="7">
    <source>
        <dbReference type="PROSITE" id="PS50097"/>
    </source>
</evidence>
<dbReference type="AlphaFoldDB" id="A0A336MLZ7"/>
<dbReference type="Pfam" id="PF00651">
    <property type="entry name" value="BTB"/>
    <property type="match status" value="1"/>
</dbReference>
<dbReference type="CDD" id="cd18315">
    <property type="entry name" value="BTB_POZ_BAB-like"/>
    <property type="match status" value="1"/>
</dbReference>
<evidence type="ECO:0000256" key="5">
    <source>
        <dbReference type="ARBA" id="ARBA00023242"/>
    </source>
</evidence>
<evidence type="ECO:0000256" key="2">
    <source>
        <dbReference type="ARBA" id="ARBA00022473"/>
    </source>
</evidence>
<feature type="compositionally biased region" description="Polar residues" evidence="6">
    <location>
        <begin position="1"/>
        <end position="17"/>
    </location>
</feature>